<evidence type="ECO:0000256" key="3">
    <source>
        <dbReference type="ARBA" id="ARBA00022676"/>
    </source>
</evidence>
<evidence type="ECO:0000313" key="13">
    <source>
        <dbReference type="EMBL" id="OQV19479.1"/>
    </source>
</evidence>
<comment type="subcellular location">
    <subcellularLocation>
        <location evidence="1 10">Golgi apparatus membrane</location>
        <topology evidence="1 10">Single-pass type II membrane protein</topology>
    </subcellularLocation>
</comment>
<name>A0A1W0WWA3_HYPEX</name>
<feature type="signal peptide" evidence="12">
    <location>
        <begin position="1"/>
        <end position="25"/>
    </location>
</feature>
<dbReference type="Gene3D" id="3.90.550.50">
    <property type="match status" value="1"/>
</dbReference>
<evidence type="ECO:0000256" key="11">
    <source>
        <dbReference type="SAM" id="MobiDB-lite"/>
    </source>
</evidence>
<evidence type="ECO:0000256" key="7">
    <source>
        <dbReference type="ARBA" id="ARBA00022989"/>
    </source>
</evidence>
<organism evidence="13 14">
    <name type="scientific">Hypsibius exemplaris</name>
    <name type="common">Freshwater tardigrade</name>
    <dbReference type="NCBI Taxonomy" id="2072580"/>
    <lineage>
        <taxon>Eukaryota</taxon>
        <taxon>Metazoa</taxon>
        <taxon>Ecdysozoa</taxon>
        <taxon>Tardigrada</taxon>
        <taxon>Eutardigrada</taxon>
        <taxon>Parachela</taxon>
        <taxon>Hypsibioidea</taxon>
        <taxon>Hypsibiidae</taxon>
        <taxon>Hypsibius</taxon>
    </lineage>
</organism>
<dbReference type="Pfam" id="PF01762">
    <property type="entry name" value="Galactosyl_T"/>
    <property type="match status" value="1"/>
</dbReference>
<evidence type="ECO:0000256" key="10">
    <source>
        <dbReference type="RuleBase" id="RU363063"/>
    </source>
</evidence>
<evidence type="ECO:0000256" key="2">
    <source>
        <dbReference type="ARBA" id="ARBA00008661"/>
    </source>
</evidence>
<dbReference type="OrthoDB" id="5512589at2759"/>
<keyword evidence="3 10" id="KW-0328">Glycosyltransferase</keyword>
<keyword evidence="9" id="KW-0472">Membrane</keyword>
<keyword evidence="7" id="KW-1133">Transmembrane helix</keyword>
<gene>
    <name evidence="13" type="ORF">BV898_06470</name>
</gene>
<dbReference type="Proteomes" id="UP000192578">
    <property type="component" value="Unassembled WGS sequence"/>
</dbReference>
<reference evidence="14" key="1">
    <citation type="submission" date="2017-01" db="EMBL/GenBank/DDBJ databases">
        <title>Comparative genomics of anhydrobiosis in the tardigrade Hypsibius dujardini.</title>
        <authorList>
            <person name="Yoshida Y."/>
            <person name="Koutsovoulos G."/>
            <person name="Laetsch D."/>
            <person name="Stevens L."/>
            <person name="Kumar S."/>
            <person name="Horikawa D."/>
            <person name="Ishino K."/>
            <person name="Komine S."/>
            <person name="Tomita M."/>
            <person name="Blaxter M."/>
            <person name="Arakawa K."/>
        </authorList>
    </citation>
    <scope>NUCLEOTIDE SEQUENCE [LARGE SCALE GENOMIC DNA]</scope>
    <source>
        <strain evidence="14">Z151</strain>
    </source>
</reference>
<comment type="caution">
    <text evidence="13">The sequence shown here is derived from an EMBL/GenBank/DDBJ whole genome shotgun (WGS) entry which is preliminary data.</text>
</comment>
<dbReference type="EC" id="2.4.1.-" evidence="10"/>
<feature type="chain" id="PRO_5010742704" description="Hexosyltransferase" evidence="12">
    <location>
        <begin position="26"/>
        <end position="431"/>
    </location>
</feature>
<feature type="region of interest" description="Disordered" evidence="11">
    <location>
        <begin position="89"/>
        <end position="111"/>
    </location>
</feature>
<dbReference type="InterPro" id="IPR029044">
    <property type="entry name" value="Nucleotide-diphossugar_trans"/>
</dbReference>
<keyword evidence="5" id="KW-0812">Transmembrane</keyword>
<evidence type="ECO:0000256" key="4">
    <source>
        <dbReference type="ARBA" id="ARBA00022679"/>
    </source>
</evidence>
<comment type="similarity">
    <text evidence="2 10">Belongs to the glycosyltransferase 31 family.</text>
</comment>
<evidence type="ECO:0000256" key="8">
    <source>
        <dbReference type="ARBA" id="ARBA00023034"/>
    </source>
</evidence>
<dbReference type="GO" id="GO:0016758">
    <property type="term" value="F:hexosyltransferase activity"/>
    <property type="evidence" value="ECO:0007669"/>
    <property type="project" value="InterPro"/>
</dbReference>
<evidence type="ECO:0000256" key="9">
    <source>
        <dbReference type="ARBA" id="ARBA00023136"/>
    </source>
</evidence>
<evidence type="ECO:0000256" key="1">
    <source>
        <dbReference type="ARBA" id="ARBA00004323"/>
    </source>
</evidence>
<keyword evidence="6" id="KW-0735">Signal-anchor</keyword>
<evidence type="ECO:0000256" key="6">
    <source>
        <dbReference type="ARBA" id="ARBA00022968"/>
    </source>
</evidence>
<accession>A0A1W0WWA3</accession>
<keyword evidence="4" id="KW-0808">Transferase</keyword>
<dbReference type="GO" id="GO:0006493">
    <property type="term" value="P:protein O-linked glycosylation"/>
    <property type="evidence" value="ECO:0007669"/>
    <property type="project" value="TreeGrafter"/>
</dbReference>
<dbReference type="EMBL" id="MTYJ01000038">
    <property type="protein sequence ID" value="OQV19479.1"/>
    <property type="molecule type" value="Genomic_DNA"/>
</dbReference>
<dbReference type="InterPro" id="IPR002659">
    <property type="entry name" value="Glyco_trans_31"/>
</dbReference>
<keyword evidence="14" id="KW-1185">Reference proteome</keyword>
<protein>
    <recommendedName>
        <fullName evidence="10">Hexosyltransferase</fullName>
        <ecNumber evidence="10">2.4.1.-</ecNumber>
    </recommendedName>
</protein>
<dbReference type="SUPFAM" id="SSF53448">
    <property type="entry name" value="Nucleotide-diphospho-sugar transferases"/>
    <property type="match status" value="1"/>
</dbReference>
<evidence type="ECO:0000313" key="14">
    <source>
        <dbReference type="Proteomes" id="UP000192578"/>
    </source>
</evidence>
<proteinExistence type="inferred from homology"/>
<dbReference type="PANTHER" id="PTHR11214">
    <property type="entry name" value="BETA-1,3-N-ACETYLGLUCOSAMINYLTRANSFERASE"/>
    <property type="match status" value="1"/>
</dbReference>
<keyword evidence="12" id="KW-0732">Signal</keyword>
<evidence type="ECO:0000256" key="12">
    <source>
        <dbReference type="SAM" id="SignalP"/>
    </source>
</evidence>
<dbReference type="PANTHER" id="PTHR11214:SF378">
    <property type="entry name" value="BETA-1,3-GALACTOSYLTRANSFERASE 4"/>
    <property type="match status" value="1"/>
</dbReference>
<dbReference type="AlphaFoldDB" id="A0A1W0WWA3"/>
<sequence>MASWSRQRSFLFSIGLLLIVSLALTTVLHSPVRKAVFSRANLLEYNTTFLENANVQADDTKTLKLAHPLPQHEPTLPANIENQTETVKHTDPLNEEATTTTNAHEDATKTSDDLAPPLLQLPPLLSDFCANFNRDPTSDFYLNYTSGHLLFRTYTRAPVWHTGTYHFAVNSAPDNFEQRTTIRDTWKKVFGNKSSCYPYATLLFYVGKTSDPEDAELLTREFEEHSDDMVLVDFCDAYENLPLKVYSVMHFVQRAMPWAEYVVKIDDDMLPNLSLFYRCFPSIAEADYGIYGWVTQDGVAYTGPYRISKTRFNGRQYPWFAHGPAYVVRTKDLPALLDAAARTPILNLEDVWFTGIAADSAGVKLRKVNRFMSVDRRPGDFMGDLKRAMEGHFFYHHVPQQAVQRVWEGYPQNCDGIEGDTAICRDFARHI</sequence>
<dbReference type="GO" id="GO:0000139">
    <property type="term" value="C:Golgi membrane"/>
    <property type="evidence" value="ECO:0007669"/>
    <property type="project" value="UniProtKB-SubCell"/>
</dbReference>
<keyword evidence="8 10" id="KW-0333">Golgi apparatus</keyword>
<evidence type="ECO:0000256" key="5">
    <source>
        <dbReference type="ARBA" id="ARBA00022692"/>
    </source>
</evidence>